<keyword evidence="2 8" id="KW-0645">Protease</keyword>
<dbReference type="GO" id="GO:0046872">
    <property type="term" value="F:metal ion binding"/>
    <property type="evidence" value="ECO:0007669"/>
    <property type="project" value="UniProtKB-KW"/>
</dbReference>
<accession>A0A0G1C541</accession>
<comment type="similarity">
    <text evidence="8">Belongs to the peptidase M48 family.</text>
</comment>
<reference evidence="12 13" key="1">
    <citation type="journal article" date="2015" name="Nature">
        <title>rRNA introns, odd ribosomes, and small enigmatic genomes across a large radiation of phyla.</title>
        <authorList>
            <person name="Brown C.T."/>
            <person name="Hug L.A."/>
            <person name="Thomas B.C."/>
            <person name="Sharon I."/>
            <person name="Castelle C.J."/>
            <person name="Singh A."/>
            <person name="Wilkins M.J."/>
            <person name="Williams K.H."/>
            <person name="Banfield J.F."/>
        </authorList>
    </citation>
    <scope>NUCLEOTIDE SEQUENCE [LARGE SCALE GENOMIC DNA]</scope>
</reference>
<evidence type="ECO:0000256" key="8">
    <source>
        <dbReference type="RuleBase" id="RU003983"/>
    </source>
</evidence>
<dbReference type="Pfam" id="PF00464">
    <property type="entry name" value="SHMT"/>
    <property type="match status" value="1"/>
</dbReference>
<dbReference type="GO" id="GO:0046653">
    <property type="term" value="P:tetrahydrofolate metabolic process"/>
    <property type="evidence" value="ECO:0007669"/>
    <property type="project" value="TreeGrafter"/>
</dbReference>
<comment type="cofactor">
    <cofactor evidence="8">
        <name>Zn(2+)</name>
        <dbReference type="ChEBI" id="CHEBI:29105"/>
    </cofactor>
    <text evidence="8">Binds 1 zinc ion per subunit.</text>
</comment>
<organism evidence="12 13">
    <name type="scientific">Candidatus Woesebacteria bacterium GW2011_GWC1_43_10b</name>
    <dbReference type="NCBI Taxonomy" id="1618585"/>
    <lineage>
        <taxon>Bacteria</taxon>
        <taxon>Candidatus Woeseibacteriota</taxon>
    </lineage>
</organism>
<evidence type="ECO:0000256" key="1">
    <source>
        <dbReference type="ARBA" id="ARBA00001933"/>
    </source>
</evidence>
<keyword evidence="9" id="KW-0472">Membrane</keyword>
<evidence type="ECO:0000256" key="3">
    <source>
        <dbReference type="ARBA" id="ARBA00022723"/>
    </source>
</evidence>
<dbReference type="InterPro" id="IPR001915">
    <property type="entry name" value="Peptidase_M48"/>
</dbReference>
<evidence type="ECO:0000259" key="11">
    <source>
        <dbReference type="Pfam" id="PF01435"/>
    </source>
</evidence>
<dbReference type="Gene3D" id="3.90.1150.10">
    <property type="entry name" value="Aspartate Aminotransferase, domain 1"/>
    <property type="match status" value="1"/>
</dbReference>
<feature type="domain" description="Peptidase M48" evidence="11">
    <location>
        <begin position="1"/>
        <end position="40"/>
    </location>
</feature>
<evidence type="ECO:0000256" key="5">
    <source>
        <dbReference type="ARBA" id="ARBA00022833"/>
    </source>
</evidence>
<dbReference type="Gene3D" id="3.40.640.10">
    <property type="entry name" value="Type I PLP-dependent aspartate aminotransferase-like (Major domain)"/>
    <property type="match status" value="1"/>
</dbReference>
<keyword evidence="3" id="KW-0479">Metal-binding</keyword>
<dbReference type="GO" id="GO:0004222">
    <property type="term" value="F:metalloendopeptidase activity"/>
    <property type="evidence" value="ECO:0007669"/>
    <property type="project" value="InterPro"/>
</dbReference>
<dbReference type="PANTHER" id="PTHR11680">
    <property type="entry name" value="SERINE HYDROXYMETHYLTRANSFERASE"/>
    <property type="match status" value="1"/>
</dbReference>
<feature type="non-terminal residue" evidence="12">
    <location>
        <position position="1"/>
    </location>
</feature>
<keyword evidence="7 8" id="KW-0482">Metalloprotease</keyword>
<evidence type="ECO:0000256" key="7">
    <source>
        <dbReference type="ARBA" id="ARBA00023049"/>
    </source>
</evidence>
<dbReference type="GO" id="GO:0006508">
    <property type="term" value="P:proteolysis"/>
    <property type="evidence" value="ECO:0007669"/>
    <property type="project" value="UniProtKB-KW"/>
</dbReference>
<keyword evidence="9" id="KW-0812">Transmembrane</keyword>
<evidence type="ECO:0000313" key="12">
    <source>
        <dbReference type="EMBL" id="KKS80780.1"/>
    </source>
</evidence>
<dbReference type="GO" id="GO:0030170">
    <property type="term" value="F:pyridoxal phosphate binding"/>
    <property type="evidence" value="ECO:0007669"/>
    <property type="project" value="TreeGrafter"/>
</dbReference>
<protein>
    <submittedName>
        <fullName evidence="12">Glycine hydroxymethyltransferase, glycine hydroxymethyltransferase</fullName>
        <ecNumber evidence="12">2.1.2.1</ecNumber>
    </submittedName>
</protein>
<evidence type="ECO:0000256" key="2">
    <source>
        <dbReference type="ARBA" id="ARBA00022670"/>
    </source>
</evidence>
<keyword evidence="12" id="KW-0489">Methyltransferase</keyword>
<evidence type="ECO:0000256" key="6">
    <source>
        <dbReference type="ARBA" id="ARBA00022898"/>
    </source>
</evidence>
<dbReference type="GO" id="GO:0032259">
    <property type="term" value="P:methylation"/>
    <property type="evidence" value="ECO:0007669"/>
    <property type="project" value="UniProtKB-KW"/>
</dbReference>
<keyword evidence="4 8" id="KW-0378">Hydrolase</keyword>
<dbReference type="GO" id="GO:0019264">
    <property type="term" value="P:glycine biosynthetic process from serine"/>
    <property type="evidence" value="ECO:0007669"/>
    <property type="project" value="TreeGrafter"/>
</dbReference>
<dbReference type="GO" id="GO:0005829">
    <property type="term" value="C:cytosol"/>
    <property type="evidence" value="ECO:0007669"/>
    <property type="project" value="TreeGrafter"/>
</dbReference>
<dbReference type="AlphaFoldDB" id="A0A0G1C541"/>
<proteinExistence type="inferred from homology"/>
<dbReference type="GO" id="GO:0004372">
    <property type="term" value="F:glycine hydroxymethyltransferase activity"/>
    <property type="evidence" value="ECO:0007669"/>
    <property type="project" value="UniProtKB-EC"/>
</dbReference>
<dbReference type="Proteomes" id="UP000034611">
    <property type="component" value="Unassembled WGS sequence"/>
</dbReference>
<keyword evidence="5 8" id="KW-0862">Zinc</keyword>
<dbReference type="Pfam" id="PF01435">
    <property type="entry name" value="Peptidase_M48"/>
    <property type="match status" value="1"/>
</dbReference>
<keyword evidence="12" id="KW-0808">Transferase</keyword>
<feature type="transmembrane region" description="Helical" evidence="9">
    <location>
        <begin position="25"/>
        <end position="46"/>
    </location>
</feature>
<dbReference type="InterPro" id="IPR039429">
    <property type="entry name" value="SHMT-like_dom"/>
</dbReference>
<keyword evidence="6" id="KW-0663">Pyridoxal phosphate</keyword>
<feature type="domain" description="Serine hydroxymethyltransferase-like" evidence="10">
    <location>
        <begin position="67"/>
        <end position="217"/>
    </location>
</feature>
<sequence>LQKLDRTELEGVLAHEITHIRNYDIRLLSVVSVMVGLIALLGDWFLRARFWGGRSRDNDNSAGAIIMVTQKGLGKDGEMARKIDRAVFPGLQGGPHDNTTAGIAICLNEALQPSFKKYAKKVVANAKTLADELIKLGFKLATGGTDNHIILIDLRNKAISGKDAAVLLEKAGIVVNYNAVPNDPNPPFNPSGIRLGTPAITTLGMGEKEMEMIAKWINEVVHEPAQAEKVKREVRKLCKKQ</sequence>
<evidence type="ECO:0000313" key="13">
    <source>
        <dbReference type="Proteomes" id="UP000034611"/>
    </source>
</evidence>
<dbReference type="PANTHER" id="PTHR11680:SF35">
    <property type="entry name" value="SERINE HYDROXYMETHYLTRANSFERASE 1"/>
    <property type="match status" value="1"/>
</dbReference>
<gene>
    <name evidence="12" type="ORF">UV56_C0009G0014</name>
</gene>
<dbReference type="InterPro" id="IPR015421">
    <property type="entry name" value="PyrdxlP-dep_Trfase_major"/>
</dbReference>
<name>A0A0G1C541_9BACT</name>
<dbReference type="SUPFAM" id="SSF53383">
    <property type="entry name" value="PLP-dependent transferases"/>
    <property type="match status" value="1"/>
</dbReference>
<evidence type="ECO:0000256" key="9">
    <source>
        <dbReference type="SAM" id="Phobius"/>
    </source>
</evidence>
<dbReference type="PATRIC" id="fig|1618585.3.peg.153"/>
<evidence type="ECO:0000256" key="4">
    <source>
        <dbReference type="ARBA" id="ARBA00022801"/>
    </source>
</evidence>
<evidence type="ECO:0000259" key="10">
    <source>
        <dbReference type="Pfam" id="PF00464"/>
    </source>
</evidence>
<dbReference type="GO" id="GO:0008168">
    <property type="term" value="F:methyltransferase activity"/>
    <property type="evidence" value="ECO:0007669"/>
    <property type="project" value="UniProtKB-KW"/>
</dbReference>
<comment type="caution">
    <text evidence="12">The sequence shown here is derived from an EMBL/GenBank/DDBJ whole genome shotgun (WGS) entry which is preliminary data.</text>
</comment>
<dbReference type="Gene3D" id="3.30.2010.10">
    <property type="entry name" value="Metalloproteases ('zincins'), catalytic domain"/>
    <property type="match status" value="1"/>
</dbReference>
<dbReference type="EC" id="2.1.2.1" evidence="12"/>
<keyword evidence="9" id="KW-1133">Transmembrane helix</keyword>
<comment type="cofactor">
    <cofactor evidence="1">
        <name>pyridoxal 5'-phosphate</name>
        <dbReference type="ChEBI" id="CHEBI:597326"/>
    </cofactor>
</comment>
<dbReference type="InterPro" id="IPR015422">
    <property type="entry name" value="PyrdxlP-dep_Trfase_small"/>
</dbReference>
<dbReference type="InterPro" id="IPR015424">
    <property type="entry name" value="PyrdxlP-dep_Trfase"/>
</dbReference>
<dbReference type="InterPro" id="IPR049943">
    <property type="entry name" value="Ser_HO-MeTrfase-like"/>
</dbReference>
<dbReference type="EMBL" id="LCEY01000009">
    <property type="protein sequence ID" value="KKS80780.1"/>
    <property type="molecule type" value="Genomic_DNA"/>
</dbReference>